<dbReference type="AlphaFoldDB" id="X0ZZB8"/>
<accession>X0ZZB8</accession>
<name>X0ZZB8_9ZZZZ</name>
<evidence type="ECO:0000313" key="1">
    <source>
        <dbReference type="EMBL" id="GAG63242.1"/>
    </source>
</evidence>
<reference evidence="1" key="1">
    <citation type="journal article" date="2014" name="Front. Microbiol.">
        <title>High frequency of phylogenetically diverse reductive dehalogenase-homologous genes in deep subseafloor sedimentary metagenomes.</title>
        <authorList>
            <person name="Kawai M."/>
            <person name="Futagami T."/>
            <person name="Toyoda A."/>
            <person name="Takaki Y."/>
            <person name="Nishi S."/>
            <person name="Hori S."/>
            <person name="Arai W."/>
            <person name="Tsubouchi T."/>
            <person name="Morono Y."/>
            <person name="Uchiyama I."/>
            <person name="Ito T."/>
            <person name="Fujiyama A."/>
            <person name="Inagaki F."/>
            <person name="Takami H."/>
        </authorList>
    </citation>
    <scope>NUCLEOTIDE SEQUENCE</scope>
    <source>
        <strain evidence="1">Expedition CK06-06</strain>
    </source>
</reference>
<comment type="caution">
    <text evidence="1">The sequence shown here is derived from an EMBL/GenBank/DDBJ whole genome shotgun (WGS) entry which is preliminary data.</text>
</comment>
<protein>
    <submittedName>
        <fullName evidence="1">Uncharacterized protein</fullName>
    </submittedName>
</protein>
<dbReference type="EMBL" id="BART01000068">
    <property type="protein sequence ID" value="GAG63242.1"/>
    <property type="molecule type" value="Genomic_DNA"/>
</dbReference>
<proteinExistence type="predicted"/>
<sequence>MTAFVHDKINELVTIVPKEKFIGRLVWLTPENYSTRVLTFSSTFSDKEISYNVVKID</sequence>
<gene>
    <name evidence="1" type="ORF">S01H4_00484</name>
</gene>
<organism evidence="1">
    <name type="scientific">marine sediment metagenome</name>
    <dbReference type="NCBI Taxonomy" id="412755"/>
    <lineage>
        <taxon>unclassified sequences</taxon>
        <taxon>metagenomes</taxon>
        <taxon>ecological metagenomes</taxon>
    </lineage>
</organism>